<dbReference type="Proteomes" id="UP001272242">
    <property type="component" value="Unassembled WGS sequence"/>
</dbReference>
<organism evidence="1 2">
    <name type="scientific">Gemmata algarum</name>
    <dbReference type="NCBI Taxonomy" id="2975278"/>
    <lineage>
        <taxon>Bacteria</taxon>
        <taxon>Pseudomonadati</taxon>
        <taxon>Planctomycetota</taxon>
        <taxon>Planctomycetia</taxon>
        <taxon>Gemmatales</taxon>
        <taxon>Gemmataceae</taxon>
        <taxon>Gemmata</taxon>
    </lineage>
</organism>
<evidence type="ECO:0000313" key="1">
    <source>
        <dbReference type="EMBL" id="MDY3558444.1"/>
    </source>
</evidence>
<dbReference type="InterPro" id="IPR011990">
    <property type="entry name" value="TPR-like_helical_dom_sf"/>
</dbReference>
<sequence>MARTPRMAQIEALLAEDPEDAFLRYGLAMEHASAGDDAECVNVLRDLIARTAANPYVPAYLQCGQALVRLDRTEEAAAVLRTGVEVTGRARDFHAQGEMQGLLSSIE</sequence>
<protein>
    <recommendedName>
        <fullName evidence="3">Tetratricopeptide repeat protein</fullName>
    </recommendedName>
</protein>
<reference evidence="2" key="1">
    <citation type="journal article" date="2023" name="Mar. Drugs">
        <title>Gemmata algarum, a Novel Planctomycete Isolated from an Algal Mat, Displays Antimicrobial Activity.</title>
        <authorList>
            <person name="Kumar G."/>
            <person name="Kallscheuer N."/>
            <person name="Kashif M."/>
            <person name="Ahamad S."/>
            <person name="Jagadeeshwari U."/>
            <person name="Pannikurungottu S."/>
            <person name="Haufschild T."/>
            <person name="Kabuu M."/>
            <person name="Sasikala C."/>
            <person name="Jogler C."/>
            <person name="Ramana C."/>
        </authorList>
    </citation>
    <scope>NUCLEOTIDE SEQUENCE [LARGE SCALE GENOMIC DNA]</scope>
    <source>
        <strain evidence="2">JC673</strain>
    </source>
</reference>
<proteinExistence type="predicted"/>
<accession>A0ABU5ET65</accession>
<dbReference type="EMBL" id="JAXBLV010000034">
    <property type="protein sequence ID" value="MDY3558444.1"/>
    <property type="molecule type" value="Genomic_DNA"/>
</dbReference>
<evidence type="ECO:0008006" key="3">
    <source>
        <dbReference type="Google" id="ProtNLM"/>
    </source>
</evidence>
<dbReference type="Gene3D" id="1.25.40.10">
    <property type="entry name" value="Tetratricopeptide repeat domain"/>
    <property type="match status" value="2"/>
</dbReference>
<comment type="caution">
    <text evidence="1">The sequence shown here is derived from an EMBL/GenBank/DDBJ whole genome shotgun (WGS) entry which is preliminary data.</text>
</comment>
<gene>
    <name evidence="1" type="ORF">R5W23_005559</name>
</gene>
<evidence type="ECO:0000313" key="2">
    <source>
        <dbReference type="Proteomes" id="UP001272242"/>
    </source>
</evidence>
<keyword evidence="2" id="KW-1185">Reference proteome</keyword>
<dbReference type="RefSeq" id="WP_320685367.1">
    <property type="nucleotide sequence ID" value="NZ_JAXBLV010000034.1"/>
</dbReference>
<dbReference type="SUPFAM" id="SSF48452">
    <property type="entry name" value="TPR-like"/>
    <property type="match status" value="1"/>
</dbReference>
<name>A0ABU5ET65_9BACT</name>